<dbReference type="EMBL" id="MU253858">
    <property type="protein sequence ID" value="KAG9245235.1"/>
    <property type="molecule type" value="Genomic_DNA"/>
</dbReference>
<dbReference type="OrthoDB" id="3450125at2759"/>
<dbReference type="AlphaFoldDB" id="A0A9P8CG07"/>
<keyword evidence="3" id="KW-1185">Reference proteome</keyword>
<sequence length="584" mass="66113">MPTGQYMDEFPSGKQTTNKLPMYHSADGLHKVTSNDSNVSPPAAQTNGTQLDMSNAHLYSTELQTTRFLSRLQHPNMNKGAKMKLVASRLPQELYKPRPLTAEEHQEFGYTKMEDLPFYVESGTGTRAIALPLAQYFSPSATEKLRLWPILEEIRRIAALRSFMEFMRDAQNPEHKERRGTGFDLTSVAIPGHMPGGVRLSMALLKACQPGYKQFKAMIGRLVVLLAQADEIVLQNSFSKETVEMLTNFEKQRIAEASITSGHSMFGATQINYFPQSKTNTESLKARGGIHPDPHDDPPRLSNLYFFQANCDDNFSSGRFSLPATQASCSAEELGILRFSARHPHFSSAMGYVDKESLEDPNAEIFPNTAKVPRLHGDKYFDGKIHIVRYARMDYMHARTKEISRDFFDEDKAVPHFGGIDRMMEWKMLHYIRENMEALQQDVASQATPNLADVIRKQFGWADEAGTHIYPSLRIAQASLDLKGKGYAGWKKLHEDYNWTDCGTRSLQENRDPNSIDEKKKITVAKWLAHKKAGSPQVQCQKTRNNGKRCKNKTFNLNYCTVHSKDVLVKNREGGCSNEQNGWK</sequence>
<name>A0A9P8CG07_9HELO</name>
<protein>
    <submittedName>
        <fullName evidence="2">Uncharacterized protein</fullName>
    </submittedName>
</protein>
<feature type="compositionally biased region" description="Polar residues" evidence="1">
    <location>
        <begin position="32"/>
        <end position="52"/>
    </location>
</feature>
<evidence type="ECO:0000313" key="3">
    <source>
        <dbReference type="Proteomes" id="UP000887226"/>
    </source>
</evidence>
<evidence type="ECO:0000313" key="2">
    <source>
        <dbReference type="EMBL" id="KAG9245235.1"/>
    </source>
</evidence>
<evidence type="ECO:0000256" key="1">
    <source>
        <dbReference type="SAM" id="MobiDB-lite"/>
    </source>
</evidence>
<gene>
    <name evidence="2" type="ORF">BJ878DRAFT_502464</name>
</gene>
<dbReference type="Proteomes" id="UP000887226">
    <property type="component" value="Unassembled WGS sequence"/>
</dbReference>
<comment type="caution">
    <text evidence="2">The sequence shown here is derived from an EMBL/GenBank/DDBJ whole genome shotgun (WGS) entry which is preliminary data.</text>
</comment>
<organism evidence="2 3">
    <name type="scientific">Calycina marina</name>
    <dbReference type="NCBI Taxonomy" id="1763456"/>
    <lineage>
        <taxon>Eukaryota</taxon>
        <taxon>Fungi</taxon>
        <taxon>Dikarya</taxon>
        <taxon>Ascomycota</taxon>
        <taxon>Pezizomycotina</taxon>
        <taxon>Leotiomycetes</taxon>
        <taxon>Helotiales</taxon>
        <taxon>Pezizellaceae</taxon>
        <taxon>Calycina</taxon>
    </lineage>
</organism>
<reference evidence="2" key="1">
    <citation type="journal article" date="2021" name="IMA Fungus">
        <title>Genomic characterization of three marine fungi, including Emericellopsis atlantica sp. nov. with signatures of a generalist lifestyle and marine biomass degradation.</title>
        <authorList>
            <person name="Hagestad O.C."/>
            <person name="Hou L."/>
            <person name="Andersen J.H."/>
            <person name="Hansen E.H."/>
            <person name="Altermark B."/>
            <person name="Li C."/>
            <person name="Kuhnert E."/>
            <person name="Cox R.J."/>
            <person name="Crous P.W."/>
            <person name="Spatafora J.W."/>
            <person name="Lail K."/>
            <person name="Amirebrahimi M."/>
            <person name="Lipzen A."/>
            <person name="Pangilinan J."/>
            <person name="Andreopoulos W."/>
            <person name="Hayes R.D."/>
            <person name="Ng V."/>
            <person name="Grigoriev I.V."/>
            <person name="Jackson S.A."/>
            <person name="Sutton T.D.S."/>
            <person name="Dobson A.D.W."/>
            <person name="Rama T."/>
        </authorList>
    </citation>
    <scope>NUCLEOTIDE SEQUENCE</scope>
    <source>
        <strain evidence="2">TRa3180A</strain>
    </source>
</reference>
<accession>A0A9P8CG07</accession>
<proteinExistence type="predicted"/>
<feature type="region of interest" description="Disordered" evidence="1">
    <location>
        <begin position="28"/>
        <end position="52"/>
    </location>
</feature>